<dbReference type="PROSITE" id="PS51257">
    <property type="entry name" value="PROKAR_LIPOPROTEIN"/>
    <property type="match status" value="1"/>
</dbReference>
<evidence type="ECO:0000313" key="2">
    <source>
        <dbReference type="Proteomes" id="UP000077926"/>
    </source>
</evidence>
<protein>
    <recommendedName>
        <fullName evidence="3">Aminodeoxychorismate lyase</fullName>
    </recommendedName>
</protein>
<dbReference type="KEGG" id="bmur:ABE28_015225"/>
<proteinExistence type="predicted"/>
<dbReference type="Proteomes" id="UP000077926">
    <property type="component" value="Chromosome"/>
</dbReference>
<evidence type="ECO:0000313" key="1">
    <source>
        <dbReference type="EMBL" id="AOH55711.1"/>
    </source>
</evidence>
<sequence length="147" mass="16532">MFKAKLQGFSTGIIFTTSIFAGCYYGTGLMKETNLTKEEAKEMLENDGFVVSLPKEADKQAVQPSMETDKAAKVKELPIVSYTIKVKSNMTTTEIASALYKEKIIDDESRFETYMNDHGFSKKVQIGEFVVTNTMTYRQLANTLSHQ</sequence>
<organism evidence="1 2">
    <name type="scientific">Peribacillus muralis</name>
    <dbReference type="NCBI Taxonomy" id="264697"/>
    <lineage>
        <taxon>Bacteria</taxon>
        <taxon>Bacillati</taxon>
        <taxon>Bacillota</taxon>
        <taxon>Bacilli</taxon>
        <taxon>Bacillales</taxon>
        <taxon>Bacillaceae</taxon>
        <taxon>Peribacillus</taxon>
    </lineage>
</organism>
<gene>
    <name evidence="1" type="ORF">ABE28_015225</name>
</gene>
<dbReference type="AlphaFoldDB" id="A0A1B3XR93"/>
<dbReference type="Gene3D" id="3.30.1490.480">
    <property type="entry name" value="Endolytic murein transglycosylase"/>
    <property type="match status" value="1"/>
</dbReference>
<accession>A0A1B3XR93</accession>
<dbReference type="RefSeq" id="WP_064463376.1">
    <property type="nucleotide sequence ID" value="NZ_CP017080.1"/>
</dbReference>
<dbReference type="STRING" id="264697.ABE28_015225"/>
<keyword evidence="2" id="KW-1185">Reference proteome</keyword>
<name>A0A1B3XR93_9BACI</name>
<evidence type="ECO:0008006" key="3">
    <source>
        <dbReference type="Google" id="ProtNLM"/>
    </source>
</evidence>
<dbReference type="EMBL" id="CP017080">
    <property type="protein sequence ID" value="AOH55711.1"/>
    <property type="molecule type" value="Genomic_DNA"/>
</dbReference>
<reference evidence="1 2" key="1">
    <citation type="submission" date="2016-08" db="EMBL/GenBank/DDBJ databases">
        <title>Complete genome sequence of Bacillus muralis G25-68, a strain with toxicity to nematodes.</title>
        <authorList>
            <person name="Zheng Z."/>
        </authorList>
    </citation>
    <scope>NUCLEOTIDE SEQUENCE [LARGE SCALE GENOMIC DNA]</scope>
    <source>
        <strain evidence="1 2">G25-68</strain>
    </source>
</reference>